<dbReference type="PATRIC" id="fig|1617427.3.peg.1038"/>
<dbReference type="Gene3D" id="1.10.287.110">
    <property type="entry name" value="DnaJ domain"/>
    <property type="match status" value="1"/>
</dbReference>
<gene>
    <name evidence="7" type="primary">dnaJ_1</name>
    <name evidence="7" type="ORF">UZ20_WS6002000993</name>
</gene>
<dbReference type="Pfam" id="PF00226">
    <property type="entry name" value="DnaJ"/>
    <property type="match status" value="1"/>
</dbReference>
<reference evidence="7 8" key="1">
    <citation type="submission" date="2015-02" db="EMBL/GenBank/DDBJ databases">
        <title>Improved understanding of the partial-nitritation anammox process through 23 genomes representing the majority of the microbial community.</title>
        <authorList>
            <person name="Speth D.R."/>
            <person name="In T Zandt M."/>
            <person name="Guerrero Cruz S."/>
            <person name="Jetten M.S."/>
            <person name="Dutilh B.E."/>
        </authorList>
    </citation>
    <scope>NUCLEOTIDE SEQUENCE [LARGE SCALE GENOMIC DNA]</scope>
    <source>
        <strain evidence="7">OLB21</strain>
    </source>
</reference>
<organism evidence="7 8">
    <name type="scientific">candidate division WS6 bacterium OLB21</name>
    <dbReference type="NCBI Taxonomy" id="1617427"/>
    <lineage>
        <taxon>Bacteria</taxon>
        <taxon>Candidatus Dojkabacteria</taxon>
    </lineage>
</organism>
<dbReference type="GO" id="GO:0042026">
    <property type="term" value="P:protein refolding"/>
    <property type="evidence" value="ECO:0007669"/>
    <property type="project" value="TreeGrafter"/>
</dbReference>
<evidence type="ECO:0000256" key="4">
    <source>
        <dbReference type="ARBA" id="ARBA00022833"/>
    </source>
</evidence>
<dbReference type="FunFam" id="2.60.260.20:FF:000005">
    <property type="entry name" value="Chaperone protein dnaJ 1, mitochondrial"/>
    <property type="match status" value="1"/>
</dbReference>
<dbReference type="InterPro" id="IPR018253">
    <property type="entry name" value="DnaJ_domain_CS"/>
</dbReference>
<evidence type="ECO:0000256" key="5">
    <source>
        <dbReference type="ARBA" id="ARBA00023186"/>
    </source>
</evidence>
<dbReference type="CDD" id="cd06257">
    <property type="entry name" value="DnaJ"/>
    <property type="match status" value="1"/>
</dbReference>
<dbReference type="InterPro" id="IPR036869">
    <property type="entry name" value="J_dom_sf"/>
</dbReference>
<evidence type="ECO:0000259" key="6">
    <source>
        <dbReference type="PROSITE" id="PS50076"/>
    </source>
</evidence>
<evidence type="ECO:0000313" key="7">
    <source>
        <dbReference type="EMBL" id="KXK08083.1"/>
    </source>
</evidence>
<name>A0A136KFJ0_9BACT</name>
<evidence type="ECO:0000256" key="1">
    <source>
        <dbReference type="ARBA" id="ARBA00022723"/>
    </source>
</evidence>
<dbReference type="InterPro" id="IPR001623">
    <property type="entry name" value="DnaJ_domain"/>
</dbReference>
<keyword evidence="3" id="KW-0863">Zinc-finger</keyword>
<feature type="domain" description="J" evidence="6">
    <location>
        <begin position="5"/>
        <end position="69"/>
    </location>
</feature>
<dbReference type="PROSITE" id="PS50076">
    <property type="entry name" value="DNAJ_2"/>
    <property type="match status" value="1"/>
</dbReference>
<evidence type="ECO:0000313" key="8">
    <source>
        <dbReference type="Proteomes" id="UP000070449"/>
    </source>
</evidence>
<keyword evidence="2" id="KW-0677">Repeat</keyword>
<protein>
    <submittedName>
        <fullName evidence="7">Chaperone protein DnaJ</fullName>
    </submittedName>
</protein>
<dbReference type="GO" id="GO:0005737">
    <property type="term" value="C:cytoplasm"/>
    <property type="evidence" value="ECO:0007669"/>
    <property type="project" value="TreeGrafter"/>
</dbReference>
<dbReference type="SMART" id="SM00271">
    <property type="entry name" value="DnaJ"/>
    <property type="match status" value="1"/>
</dbReference>
<dbReference type="FunFam" id="2.60.260.20:FF:000009">
    <property type="entry name" value="Putative Mitochondrial DnaJ chaperone"/>
    <property type="match status" value="1"/>
</dbReference>
<dbReference type="PRINTS" id="PR00625">
    <property type="entry name" value="JDOMAIN"/>
</dbReference>
<keyword evidence="1" id="KW-0479">Metal-binding</keyword>
<dbReference type="InterPro" id="IPR002939">
    <property type="entry name" value="DnaJ_C"/>
</dbReference>
<evidence type="ECO:0000256" key="2">
    <source>
        <dbReference type="ARBA" id="ARBA00022737"/>
    </source>
</evidence>
<dbReference type="Gene3D" id="2.60.260.20">
    <property type="entry name" value="Urease metallochaperone UreE, N-terminal domain"/>
    <property type="match status" value="2"/>
</dbReference>
<sequence>MAKRDYYDILGIEKSATTKQIKSAYRKLAKEYHPDRNKSADAEEKFKEVQEAYEILSDDQKRKAYDQYGHAGTQGFGGAGAGFDFSGGMGGINFDFGDFGSIEDIFEQFFGGGMGGMRNRPRRGQDIGVRLTIKFKEAVFGVEKEINYRVREASGSDKIETMKIKIPAGIPDNAVLRFQNKGHAGINGGPSGDLLVNIEVEIDDTFERRGSDIYTNIEIDVFKAVLGAEVDIDTVHGKTKLKIPAGIQPETVLRLSGKGGPKLRGNGTGDQYTRVMIKIPKKLSTEQKKLWEELSTKESKPGFVDRIFGK</sequence>
<evidence type="ECO:0000256" key="3">
    <source>
        <dbReference type="ARBA" id="ARBA00022771"/>
    </source>
</evidence>
<dbReference type="Proteomes" id="UP000070449">
    <property type="component" value="Unassembled WGS sequence"/>
</dbReference>
<dbReference type="AlphaFoldDB" id="A0A136KFJ0"/>
<dbReference type="GO" id="GO:0008270">
    <property type="term" value="F:zinc ion binding"/>
    <property type="evidence" value="ECO:0007669"/>
    <property type="project" value="UniProtKB-KW"/>
</dbReference>
<keyword evidence="5" id="KW-0143">Chaperone</keyword>
<dbReference type="Pfam" id="PF01556">
    <property type="entry name" value="DnaJ_C"/>
    <property type="match status" value="1"/>
</dbReference>
<dbReference type="SUPFAM" id="SSF46565">
    <property type="entry name" value="Chaperone J-domain"/>
    <property type="match status" value="1"/>
</dbReference>
<dbReference type="GO" id="GO:0051082">
    <property type="term" value="F:unfolded protein binding"/>
    <property type="evidence" value="ECO:0007669"/>
    <property type="project" value="InterPro"/>
</dbReference>
<dbReference type="PROSITE" id="PS00636">
    <property type="entry name" value="DNAJ_1"/>
    <property type="match status" value="1"/>
</dbReference>
<dbReference type="PANTHER" id="PTHR43096">
    <property type="entry name" value="DNAJ HOMOLOG 1, MITOCHONDRIAL-RELATED"/>
    <property type="match status" value="1"/>
</dbReference>
<dbReference type="SUPFAM" id="SSF49493">
    <property type="entry name" value="HSP40/DnaJ peptide-binding domain"/>
    <property type="match status" value="2"/>
</dbReference>
<dbReference type="CDD" id="cd10747">
    <property type="entry name" value="DnaJ_C"/>
    <property type="match status" value="1"/>
</dbReference>
<proteinExistence type="predicted"/>
<keyword evidence="4" id="KW-0862">Zinc</keyword>
<dbReference type="InterPro" id="IPR008971">
    <property type="entry name" value="HSP40/DnaJ_pept-bd"/>
</dbReference>
<dbReference type="STRING" id="1617427.UZ20_WS6002000993"/>
<accession>A0A136KFJ0</accession>
<dbReference type="PANTHER" id="PTHR43096:SF10">
    <property type="entry name" value="CHAPERONE PROTEIN DNAJ A6, CHLOROPLASTIC"/>
    <property type="match status" value="1"/>
</dbReference>
<comment type="caution">
    <text evidence="7">The sequence shown here is derived from an EMBL/GenBank/DDBJ whole genome shotgun (WGS) entry which is preliminary data.</text>
</comment>
<dbReference type="FunFam" id="1.10.287.110:FF:000034">
    <property type="entry name" value="Chaperone protein DnaJ"/>
    <property type="match status" value="1"/>
</dbReference>
<dbReference type="EMBL" id="JYPD01000026">
    <property type="protein sequence ID" value="KXK08083.1"/>
    <property type="molecule type" value="Genomic_DNA"/>
</dbReference>